<keyword evidence="7" id="KW-0862">Zinc</keyword>
<dbReference type="AlphaFoldDB" id="A0A8X8AF25"/>
<dbReference type="PROSITE" id="PS50016">
    <property type="entry name" value="ZF_PHD_2"/>
    <property type="match status" value="1"/>
</dbReference>
<evidence type="ECO:0000256" key="4">
    <source>
        <dbReference type="ARBA" id="ARBA00022691"/>
    </source>
</evidence>
<dbReference type="CDD" id="cd10518">
    <property type="entry name" value="SET_SETD1-like"/>
    <property type="match status" value="1"/>
</dbReference>
<feature type="domain" description="Post-SET" evidence="14">
    <location>
        <begin position="1223"/>
        <end position="1239"/>
    </location>
</feature>
<evidence type="ECO:0000259" key="14">
    <source>
        <dbReference type="PROSITE" id="PS50868"/>
    </source>
</evidence>
<dbReference type="PROSITE" id="PS51805">
    <property type="entry name" value="EPHD"/>
    <property type="match status" value="1"/>
</dbReference>
<dbReference type="GO" id="GO:0010228">
    <property type="term" value="P:vegetative to reproductive phase transition of meristem"/>
    <property type="evidence" value="ECO:0007669"/>
    <property type="project" value="UniProtKB-ARBA"/>
</dbReference>
<dbReference type="InterPro" id="IPR019787">
    <property type="entry name" value="Znf_PHD-finger"/>
</dbReference>
<dbReference type="Pfam" id="PF05965">
    <property type="entry name" value="FYRC"/>
    <property type="match status" value="1"/>
</dbReference>
<dbReference type="OrthoDB" id="308383at2759"/>
<dbReference type="Pfam" id="PF05964">
    <property type="entry name" value="FYRN"/>
    <property type="match status" value="1"/>
</dbReference>
<comment type="caution">
    <text evidence="16">The sequence shown here is derived from an EMBL/GenBank/DDBJ whole genome shotgun (WGS) entry which is preliminary data.</text>
</comment>
<dbReference type="InterPro" id="IPR003616">
    <property type="entry name" value="Post-SET_dom"/>
</dbReference>
<dbReference type="GO" id="GO:0040029">
    <property type="term" value="P:epigenetic regulation of gene expression"/>
    <property type="evidence" value="ECO:0007669"/>
    <property type="project" value="UniProtKB-ARBA"/>
</dbReference>
<keyword evidence="9" id="KW-0539">Nucleus</keyword>
<feature type="domain" description="SET" evidence="13">
    <location>
        <begin position="1099"/>
        <end position="1217"/>
    </location>
</feature>
<proteinExistence type="predicted"/>
<keyword evidence="4" id="KW-0949">S-adenosyl-L-methionine</keyword>
<evidence type="ECO:0000256" key="7">
    <source>
        <dbReference type="ARBA" id="ARBA00022833"/>
    </source>
</evidence>
<dbReference type="InterPro" id="IPR001214">
    <property type="entry name" value="SET_dom"/>
</dbReference>
<dbReference type="Pfam" id="PF13832">
    <property type="entry name" value="zf-HC5HC2H_2"/>
    <property type="match status" value="1"/>
</dbReference>
<keyword evidence="2" id="KW-0489">Methyltransferase</keyword>
<organism evidence="16 17">
    <name type="scientific">Populus tomentosa</name>
    <name type="common">Chinese white poplar</name>
    <dbReference type="NCBI Taxonomy" id="118781"/>
    <lineage>
        <taxon>Eukaryota</taxon>
        <taxon>Viridiplantae</taxon>
        <taxon>Streptophyta</taxon>
        <taxon>Embryophyta</taxon>
        <taxon>Tracheophyta</taxon>
        <taxon>Spermatophyta</taxon>
        <taxon>Magnoliopsida</taxon>
        <taxon>eudicotyledons</taxon>
        <taxon>Gunneridae</taxon>
        <taxon>Pentapetalae</taxon>
        <taxon>rosids</taxon>
        <taxon>fabids</taxon>
        <taxon>Malpighiales</taxon>
        <taxon>Salicaceae</taxon>
        <taxon>Saliceae</taxon>
        <taxon>Populus</taxon>
    </lineage>
</organism>
<evidence type="ECO:0000256" key="3">
    <source>
        <dbReference type="ARBA" id="ARBA00022679"/>
    </source>
</evidence>
<dbReference type="GO" id="GO:0042800">
    <property type="term" value="F:histone H3K4 methyltransferase activity"/>
    <property type="evidence" value="ECO:0007669"/>
    <property type="project" value="UniProtKB-ARBA"/>
</dbReference>
<dbReference type="FunFam" id="3.30.40.10:FF:000299">
    <property type="entry name" value="Histone-lysine N-methyltransferase"/>
    <property type="match status" value="1"/>
</dbReference>
<keyword evidence="17" id="KW-1185">Reference proteome</keyword>
<gene>
    <name evidence="16" type="ORF">POTOM_008930</name>
</gene>
<evidence type="ECO:0000256" key="9">
    <source>
        <dbReference type="ARBA" id="ARBA00023242"/>
    </source>
</evidence>
<dbReference type="GO" id="GO:0032259">
    <property type="term" value="P:methylation"/>
    <property type="evidence" value="ECO:0007669"/>
    <property type="project" value="UniProtKB-KW"/>
</dbReference>
<dbReference type="GO" id="GO:0006357">
    <property type="term" value="P:regulation of transcription by RNA polymerase II"/>
    <property type="evidence" value="ECO:0007669"/>
    <property type="project" value="TreeGrafter"/>
</dbReference>
<feature type="compositionally biased region" description="Basic and acidic residues" evidence="11">
    <location>
        <begin position="7"/>
        <end position="18"/>
    </location>
</feature>
<dbReference type="Pfam" id="PF21743">
    <property type="entry name" value="PTM_DIR17_Tudor"/>
    <property type="match status" value="1"/>
</dbReference>
<keyword evidence="5" id="KW-0479">Metal-binding</keyword>
<keyword evidence="6 10" id="KW-0863">Zinc-finger</keyword>
<dbReference type="Pfam" id="PF00856">
    <property type="entry name" value="SET"/>
    <property type="match status" value="1"/>
</dbReference>
<dbReference type="PANTHER" id="PTHR13793">
    <property type="entry name" value="PHD FINGER PROTEINS"/>
    <property type="match status" value="1"/>
</dbReference>
<feature type="domain" description="PHD-type" evidence="15">
    <location>
        <begin position="848"/>
        <end position="973"/>
    </location>
</feature>
<protein>
    <recommendedName>
        <fullName evidence="18">Histone-lysine N-methyltransferase ATX2</fullName>
    </recommendedName>
</protein>
<dbReference type="InterPro" id="IPR041956">
    <property type="entry name" value="ATX1/2_ePHD"/>
</dbReference>
<dbReference type="PROSITE" id="PS51543">
    <property type="entry name" value="FYRC"/>
    <property type="match status" value="1"/>
</dbReference>
<dbReference type="PROSITE" id="PS51542">
    <property type="entry name" value="FYRN"/>
    <property type="match status" value="1"/>
</dbReference>
<evidence type="ECO:0000259" key="13">
    <source>
        <dbReference type="PROSITE" id="PS50280"/>
    </source>
</evidence>
<keyword evidence="8" id="KW-0156">Chromatin regulator</keyword>
<comment type="subcellular location">
    <subcellularLocation>
        <location evidence="1">Nucleus</location>
    </subcellularLocation>
</comment>
<dbReference type="InterPro" id="IPR050701">
    <property type="entry name" value="Histone_Mod_Regulator"/>
</dbReference>
<evidence type="ECO:0000256" key="8">
    <source>
        <dbReference type="ARBA" id="ARBA00022853"/>
    </source>
</evidence>
<evidence type="ECO:0000256" key="1">
    <source>
        <dbReference type="ARBA" id="ARBA00004123"/>
    </source>
</evidence>
<evidence type="ECO:0000256" key="5">
    <source>
        <dbReference type="ARBA" id="ARBA00022723"/>
    </source>
</evidence>
<dbReference type="EMBL" id="JAAWWB010000003">
    <property type="protein sequence ID" value="KAG6787291.1"/>
    <property type="molecule type" value="Genomic_DNA"/>
</dbReference>
<dbReference type="CDD" id="cd15494">
    <property type="entry name" value="PHD_ATX1_2_like"/>
    <property type="match status" value="1"/>
</dbReference>
<dbReference type="InterPro" id="IPR034732">
    <property type="entry name" value="EPHD"/>
</dbReference>
<dbReference type="FunFam" id="2.170.270.10:FF:000040">
    <property type="entry name" value="Histone-lysine N-methyltransferase"/>
    <property type="match status" value="1"/>
</dbReference>
<dbReference type="SMART" id="SM00317">
    <property type="entry name" value="SET"/>
    <property type="match status" value="1"/>
</dbReference>
<dbReference type="GO" id="GO:0048188">
    <property type="term" value="C:Set1C/COMPASS complex"/>
    <property type="evidence" value="ECO:0007669"/>
    <property type="project" value="UniProtKB-ARBA"/>
</dbReference>
<dbReference type="GO" id="GO:0000785">
    <property type="term" value="C:chromatin"/>
    <property type="evidence" value="ECO:0007669"/>
    <property type="project" value="TreeGrafter"/>
</dbReference>
<dbReference type="PROSITE" id="PS50868">
    <property type="entry name" value="POST_SET"/>
    <property type="match status" value="1"/>
</dbReference>
<evidence type="ECO:0000256" key="11">
    <source>
        <dbReference type="SAM" id="MobiDB-lite"/>
    </source>
</evidence>
<dbReference type="SMART" id="SM00542">
    <property type="entry name" value="FYRC"/>
    <property type="match status" value="1"/>
</dbReference>
<dbReference type="SMART" id="SM00249">
    <property type="entry name" value="PHD"/>
    <property type="match status" value="2"/>
</dbReference>
<keyword evidence="3" id="KW-0808">Transferase</keyword>
<evidence type="ECO:0000313" key="17">
    <source>
        <dbReference type="Proteomes" id="UP000886885"/>
    </source>
</evidence>
<dbReference type="SMART" id="SM00541">
    <property type="entry name" value="FYRN"/>
    <property type="match status" value="1"/>
</dbReference>
<dbReference type="Pfam" id="PF13831">
    <property type="entry name" value="PHD_2"/>
    <property type="match status" value="1"/>
</dbReference>
<evidence type="ECO:0000259" key="15">
    <source>
        <dbReference type="PROSITE" id="PS51805"/>
    </source>
</evidence>
<dbReference type="Proteomes" id="UP000886885">
    <property type="component" value="Chromosome 2A"/>
</dbReference>
<dbReference type="InterPro" id="IPR001965">
    <property type="entry name" value="Znf_PHD"/>
</dbReference>
<evidence type="ECO:0000256" key="6">
    <source>
        <dbReference type="ARBA" id="ARBA00022771"/>
    </source>
</evidence>
<dbReference type="PROSITE" id="PS01359">
    <property type="entry name" value="ZF_PHD_1"/>
    <property type="match status" value="1"/>
</dbReference>
<dbReference type="InterPro" id="IPR042010">
    <property type="entry name" value="ATX1/2_PHD"/>
</dbReference>
<dbReference type="FunFam" id="3.30.40.10:FF:000293">
    <property type="entry name" value="Histone-lysine N-methyltransferase"/>
    <property type="match status" value="1"/>
</dbReference>
<dbReference type="InterPro" id="IPR003889">
    <property type="entry name" value="FYrich_C"/>
</dbReference>
<name>A0A8X8AF25_POPTO</name>
<dbReference type="InterPro" id="IPR003888">
    <property type="entry name" value="FYrich_N"/>
</dbReference>
<evidence type="ECO:0000256" key="2">
    <source>
        <dbReference type="ARBA" id="ARBA00022603"/>
    </source>
</evidence>
<dbReference type="SMART" id="SM00508">
    <property type="entry name" value="PostSET"/>
    <property type="match status" value="1"/>
</dbReference>
<feature type="region of interest" description="Disordered" evidence="11">
    <location>
        <begin position="1"/>
        <end position="20"/>
    </location>
</feature>
<dbReference type="CDD" id="cd20404">
    <property type="entry name" value="Tudor_Agenet_AtEML-like"/>
    <property type="match status" value="1"/>
</dbReference>
<feature type="domain" description="PHD-type" evidence="12">
    <location>
        <begin position="792"/>
        <end position="843"/>
    </location>
</feature>
<accession>A0A8X8AF25</accession>
<dbReference type="PROSITE" id="PS50280">
    <property type="entry name" value="SET"/>
    <property type="match status" value="1"/>
</dbReference>
<evidence type="ECO:0008006" key="18">
    <source>
        <dbReference type="Google" id="ProtNLM"/>
    </source>
</evidence>
<evidence type="ECO:0000259" key="12">
    <source>
        <dbReference type="PROSITE" id="PS50016"/>
    </source>
</evidence>
<dbReference type="GO" id="GO:0008270">
    <property type="term" value="F:zinc ion binding"/>
    <property type="evidence" value="ECO:0007669"/>
    <property type="project" value="UniProtKB-KW"/>
</dbReference>
<dbReference type="CDD" id="cd15662">
    <property type="entry name" value="ePHD_ATX1_2_like"/>
    <property type="match status" value="1"/>
</dbReference>
<evidence type="ECO:0000256" key="10">
    <source>
        <dbReference type="PROSITE-ProRule" id="PRU00146"/>
    </source>
</evidence>
<dbReference type="PANTHER" id="PTHR13793:SF140">
    <property type="entry name" value="HISTONE-LYSINE N-METHYLTRANSFERASE ATX2"/>
    <property type="match status" value="1"/>
</dbReference>
<dbReference type="InterPro" id="IPR047365">
    <property type="entry name" value="Tudor_AtPTM-like"/>
</dbReference>
<dbReference type="InterPro" id="IPR019786">
    <property type="entry name" value="Zinc_finger_PHD-type_CS"/>
</dbReference>
<evidence type="ECO:0000313" key="16">
    <source>
        <dbReference type="EMBL" id="KAG6787291.1"/>
    </source>
</evidence>
<reference evidence="16" key="1">
    <citation type="journal article" date="2020" name="bioRxiv">
        <title>Hybrid origin of Populus tomentosa Carr. identified through genome sequencing and phylogenomic analysis.</title>
        <authorList>
            <person name="An X."/>
            <person name="Gao K."/>
            <person name="Chen Z."/>
            <person name="Li J."/>
            <person name="Yang X."/>
            <person name="Yang X."/>
            <person name="Zhou J."/>
            <person name="Guo T."/>
            <person name="Zhao T."/>
            <person name="Huang S."/>
            <person name="Miao D."/>
            <person name="Khan W.U."/>
            <person name="Rao P."/>
            <person name="Ye M."/>
            <person name="Lei B."/>
            <person name="Liao W."/>
            <person name="Wang J."/>
            <person name="Ji L."/>
            <person name="Li Y."/>
            <person name="Guo B."/>
            <person name="Mustafa N.S."/>
            <person name="Li S."/>
            <person name="Yun Q."/>
            <person name="Keller S.R."/>
            <person name="Mao J."/>
            <person name="Zhang R."/>
            <person name="Strauss S.H."/>
        </authorList>
    </citation>
    <scope>NUCLEOTIDE SEQUENCE</scope>
    <source>
        <strain evidence="16">GM15</strain>
        <tissue evidence="16">Leaf</tissue>
    </source>
</reference>
<sequence>MALLHKPHTEDKIHKSPLDFEEEEAGGTSIRYVSLDRVYSAASLCGSSNVMSKKVKARKFLPNHNPRVNNPPSLLYVYSRRPKRPPRPSFHDSLVSRAAEPELVVKSEICEFEEEPKIELNKEKKRRRIGSNELLRLGVDSNILLGFDRPRLRDCRNNTNNSNSKIGNFRRKKRDSLVTNSDKFSALPDTSKRWVRLNFDGVDPKLIVYWPLDADWYSGRVVGHISDTNRYNIEYEDGDKEDLMLSNEKVKLFISGEEMERLNLSVCVKSTDGDRNYYNEMVVLAASLDDCQDLEPGDIIWAKLTVSQDVSGKDHLHFLIPTLMFGQFSAVIAGHAMWPAIVVDGALIGDHKGISKNIGGGSISVQFFGTHDFARFAVLLSLKEILFVSITAQCVGHLFLFEVDFIFYHSTTRIKPKQAISFLKGLLSSFHLKCKQPRFTRSLEEAKMYLSEQKLSRRMLQLQNGMKADSCESASSDEGSTDSGEDCMQDGGIQRILARLGTSPYVIGDLQIISLGKIVKGSEHFQDNRFTWPEGYTALRKFTSIKDPNVRMIYKMEVLRDAESKIRPLFRVTLDNGEEINGSTPDACWDKIYRKIRKMQDGNSNGFGAESVGERKLKSGSDMFGFSNPEVIKLLKVFLGEFLLLIQWDWALFSLIIWEDDLFSLKLLEATNAYGWCVELEKRINALMSSCSAVNDGFASWNVVFAEGTKFGSVAECVCGVWVLRCFGYYAIYHHFKSSGLINLSFCSFDDVSKGLSKSIHSSKLSTSKLTSERYQGIPVGYRPVRVDWKDLDKCNVCHMDEEYENNLFLQCDKCRMMVHARCYGELEPVDGVLWLCNLCRPGAPNSPPPCCLCPVIGGAMKPTTDGRWAHLACAIWIPETCLSDVKRMEPIDGQNRINKDRWKLLCSICGVAYGACIQCSNNSCRVAYHPLCARAAGLCVELEDEDRLYLLSLDEDDADQCIRLLSFCKKHRQPSNDRMVTDERVGRIPRRCSDYIPPCNPSGCARTEPYNYFGRRGRKEPEALAAASLKRLFVENQPYLVGGYSQHESSGCTIASNGLIKSVFSSSLQRLKASRLSAPSNILSMAEKYQHMRLTSCKRLAFGKSGIHGFGIFAKHPHRAGDMVIEYTGELVRPPIADRRERFIYNSLVGAGTYMFRIDDKRVIDATRAGSIAHLINHSCEPNCYSRVISVNGDEHIIIFAKRDIKRWEELTYDYRFFSIEEKLACYCGFPRCRGVVNDTEAEEQVAKLYAPRSELTDWKGE</sequence>